<evidence type="ECO:0000313" key="2">
    <source>
        <dbReference type="Proteomes" id="UP001230649"/>
    </source>
</evidence>
<reference evidence="1" key="1">
    <citation type="submission" date="2023-04" db="EMBL/GenBank/DDBJ databases">
        <title>Draft Genome sequencing of Naganishia species isolated from polar environments using Oxford Nanopore Technology.</title>
        <authorList>
            <person name="Leo P."/>
            <person name="Venkateswaran K."/>
        </authorList>
    </citation>
    <scope>NUCLEOTIDE SEQUENCE</scope>
    <source>
        <strain evidence="1">MNA-CCFEE 5262</strain>
    </source>
</reference>
<dbReference type="Proteomes" id="UP001230649">
    <property type="component" value="Unassembled WGS sequence"/>
</dbReference>
<accession>A0ACC2WL31</accession>
<organism evidence="1 2">
    <name type="scientific">Naganishia adeliensis</name>
    <dbReference type="NCBI Taxonomy" id="92952"/>
    <lineage>
        <taxon>Eukaryota</taxon>
        <taxon>Fungi</taxon>
        <taxon>Dikarya</taxon>
        <taxon>Basidiomycota</taxon>
        <taxon>Agaricomycotina</taxon>
        <taxon>Tremellomycetes</taxon>
        <taxon>Filobasidiales</taxon>
        <taxon>Filobasidiaceae</taxon>
        <taxon>Naganishia</taxon>
    </lineage>
</organism>
<dbReference type="EMBL" id="JASBWS010000017">
    <property type="protein sequence ID" value="KAJ9111869.1"/>
    <property type="molecule type" value="Genomic_DNA"/>
</dbReference>
<evidence type="ECO:0000313" key="1">
    <source>
        <dbReference type="EMBL" id="KAJ9111869.1"/>
    </source>
</evidence>
<protein>
    <submittedName>
        <fullName evidence="1">Uncharacterized protein</fullName>
    </submittedName>
</protein>
<comment type="caution">
    <text evidence="1">The sequence shown here is derived from an EMBL/GenBank/DDBJ whole genome shotgun (WGS) entry which is preliminary data.</text>
</comment>
<keyword evidence="2" id="KW-1185">Reference proteome</keyword>
<name>A0ACC2WL31_9TREE</name>
<sequence length="220" mass="24001">MSLLKSSSTLLRPLRTLSAGPAASVSQKRFIQNRTVAVQLKQAIKGLGNTGEIVQVNPGRMRRLLFPAGQAIYLPWKRRSEVTKALESRDVIGKPTTSATPETPAQSSPIRLPLSYITSCLSSVPDTLTINSRTSGTSTTLFGSVSTSDVERLLEEMDVPVHELEVRWSSSDLEAGKVQSGGRVKETGDYTVEILLKGDAEEKVLDSRRIHVRAVEEEAQ</sequence>
<gene>
    <name evidence="1" type="ORF">QFC20_002456</name>
</gene>
<proteinExistence type="predicted"/>